<dbReference type="PANTHER" id="PTHR13096">
    <property type="entry name" value="MINA53 MYC INDUCED NUCLEAR ANTIGEN"/>
    <property type="match status" value="1"/>
</dbReference>
<keyword evidence="12" id="KW-1185">Reference proteome</keyword>
<dbReference type="InterPro" id="IPR039994">
    <property type="entry name" value="NO66-like"/>
</dbReference>
<dbReference type="Proteomes" id="UP000550707">
    <property type="component" value="Unassembled WGS sequence"/>
</dbReference>
<organism evidence="11 12">
    <name type="scientific">Molossus molossus</name>
    <name type="common">Pallas' mastiff bat</name>
    <name type="synonym">Vespertilio molossus</name>
    <dbReference type="NCBI Taxonomy" id="27622"/>
    <lineage>
        <taxon>Eukaryota</taxon>
        <taxon>Metazoa</taxon>
        <taxon>Chordata</taxon>
        <taxon>Craniata</taxon>
        <taxon>Vertebrata</taxon>
        <taxon>Euteleostomi</taxon>
        <taxon>Mammalia</taxon>
        <taxon>Eutheria</taxon>
        <taxon>Laurasiatheria</taxon>
        <taxon>Chiroptera</taxon>
        <taxon>Yangochiroptera</taxon>
        <taxon>Molossidae</taxon>
        <taxon>Molossus</taxon>
    </lineage>
</organism>
<dbReference type="PANTHER" id="PTHR13096:SF7">
    <property type="entry name" value="RIBOSOMAL OXYGENASE 2"/>
    <property type="match status" value="1"/>
</dbReference>
<comment type="caution">
    <text evidence="11">The sequence shown here is derived from an EMBL/GenBank/DDBJ whole genome shotgun (WGS) entry which is preliminary data.</text>
</comment>
<comment type="subcellular location">
    <subcellularLocation>
        <location evidence="1 9">Nucleus</location>
    </subcellularLocation>
</comment>
<keyword evidence="5 9" id="KW-0408">Iron</keyword>
<keyword evidence="8 9" id="KW-0539">Nucleus</keyword>
<evidence type="ECO:0000259" key="10">
    <source>
        <dbReference type="Pfam" id="PF20514"/>
    </source>
</evidence>
<dbReference type="GO" id="GO:0051864">
    <property type="term" value="F:histone H3K36 demethylase activity"/>
    <property type="evidence" value="ECO:0007669"/>
    <property type="project" value="TreeGrafter"/>
</dbReference>
<evidence type="ECO:0000256" key="1">
    <source>
        <dbReference type="ARBA" id="ARBA00004123"/>
    </source>
</evidence>
<dbReference type="GO" id="GO:0005506">
    <property type="term" value="F:iron ion binding"/>
    <property type="evidence" value="ECO:0007669"/>
    <property type="project" value="UniProtKB-UniRule"/>
</dbReference>
<proteinExistence type="inferred from homology"/>
<dbReference type="Gene3D" id="3.90.930.40">
    <property type="match status" value="1"/>
</dbReference>
<dbReference type="EC" id="1.14.11.-" evidence="9"/>
<evidence type="ECO:0000256" key="4">
    <source>
        <dbReference type="ARBA" id="ARBA00023002"/>
    </source>
</evidence>
<reference evidence="11 12" key="1">
    <citation type="journal article" date="2020" name="Nature">
        <title>Six reference-quality genomes reveal evolution of bat adaptations.</title>
        <authorList>
            <person name="Jebb D."/>
            <person name="Huang Z."/>
            <person name="Pippel M."/>
            <person name="Hughes G.M."/>
            <person name="Lavrichenko K."/>
            <person name="Devanna P."/>
            <person name="Winkler S."/>
            <person name="Jermiin L.S."/>
            <person name="Skirmuntt E.C."/>
            <person name="Katzourakis A."/>
            <person name="Burkitt-Gray L."/>
            <person name="Ray D.A."/>
            <person name="Sullivan K.A.M."/>
            <person name="Roscito J.G."/>
            <person name="Kirilenko B.M."/>
            <person name="Davalos L.M."/>
            <person name="Corthals A.P."/>
            <person name="Power M.L."/>
            <person name="Jones G."/>
            <person name="Ransome R.D."/>
            <person name="Dechmann D.K.N."/>
            <person name="Locatelli A.G."/>
            <person name="Puechmaille S.J."/>
            <person name="Fedrigo O."/>
            <person name="Jarvis E.D."/>
            <person name="Hiller M."/>
            <person name="Vernes S.C."/>
            <person name="Myers E.W."/>
            <person name="Teeling E.C."/>
        </authorList>
    </citation>
    <scope>NUCLEOTIDE SEQUENCE [LARGE SCALE GENOMIC DNA]</scope>
    <source>
        <strain evidence="11">MMolMol1</strain>
        <tissue evidence="11">Muscle</tissue>
    </source>
</reference>
<dbReference type="Pfam" id="PF20514">
    <property type="entry name" value="WHD_ROXA"/>
    <property type="match status" value="1"/>
</dbReference>
<comment type="cofactor">
    <cofactor evidence="9">
        <name>Fe(2+)</name>
        <dbReference type="ChEBI" id="CHEBI:29033"/>
    </cofactor>
    <text evidence="9">Binds 1 Fe(2+) ion per subunit.</text>
</comment>
<evidence type="ECO:0000256" key="2">
    <source>
        <dbReference type="ARBA" id="ARBA00022553"/>
    </source>
</evidence>
<gene>
    <name evidence="11" type="ORF">HJG59_015628</name>
</gene>
<evidence type="ECO:0000256" key="9">
    <source>
        <dbReference type="RuleBase" id="RU366061"/>
    </source>
</evidence>
<evidence type="ECO:0000256" key="7">
    <source>
        <dbReference type="ARBA" id="ARBA00023163"/>
    </source>
</evidence>
<evidence type="ECO:0000256" key="3">
    <source>
        <dbReference type="ARBA" id="ARBA00022964"/>
    </source>
</evidence>
<protein>
    <recommendedName>
        <fullName evidence="9">Bifunctional lysine-specific demethylase and histidyl-hydroxylase</fullName>
        <ecNumber evidence="9">1.14.11.-</ecNumber>
    </recommendedName>
</protein>
<evidence type="ECO:0000256" key="6">
    <source>
        <dbReference type="ARBA" id="ARBA00023015"/>
    </source>
</evidence>
<comment type="similarity">
    <text evidence="9">Belongs to the ROX family.</text>
</comment>
<keyword evidence="6 9" id="KW-0805">Transcription regulation</keyword>
<keyword evidence="7 9" id="KW-0804">Transcription</keyword>
<evidence type="ECO:0000256" key="5">
    <source>
        <dbReference type="ARBA" id="ARBA00023004"/>
    </source>
</evidence>
<comment type="function">
    <text evidence="9">Oxygenase that can act as both a histone lysine demethylase and a ribosomal histidine hydroxylase.</text>
</comment>
<evidence type="ECO:0000313" key="12">
    <source>
        <dbReference type="Proteomes" id="UP000550707"/>
    </source>
</evidence>
<keyword evidence="3 9" id="KW-0223">Dioxygenase</keyword>
<feature type="domain" description="ROXA-like winged helix" evidence="10">
    <location>
        <begin position="51"/>
        <end position="132"/>
    </location>
</feature>
<dbReference type="GO" id="GO:0005730">
    <property type="term" value="C:nucleolus"/>
    <property type="evidence" value="ECO:0007669"/>
    <property type="project" value="TreeGrafter"/>
</dbReference>
<name>A0A7J8I1B2_MOLMO</name>
<keyword evidence="2" id="KW-0597">Phosphoprotein</keyword>
<sequence>MFYRYKHLGKQIPELERALHVWIHCRLLVNVFLKQLHLQTSWILLVSTFESRLSLDSLGGQLPRLDSIVRLQFKDHIVLTVMPDRGGSDETQEKMVYIYHSLKNRRHTHMMGNEETEAHGLRFPLSHVDALKQIWNNSAISVKDLKLSTDEEKENLALSLWTECLVQVV</sequence>
<keyword evidence="9" id="KW-0479">Metal-binding</keyword>
<evidence type="ECO:0000313" key="11">
    <source>
        <dbReference type="EMBL" id="KAF6478414.1"/>
    </source>
</evidence>
<dbReference type="GO" id="GO:0032453">
    <property type="term" value="F:histone H3K4 demethylase activity"/>
    <property type="evidence" value="ECO:0007669"/>
    <property type="project" value="TreeGrafter"/>
</dbReference>
<dbReference type="AlphaFoldDB" id="A0A7J8I1B2"/>
<keyword evidence="4 9" id="KW-0560">Oxidoreductase</keyword>
<dbReference type="InterPro" id="IPR046799">
    <property type="entry name" value="ROXA-like_wH"/>
</dbReference>
<evidence type="ECO:0000256" key="8">
    <source>
        <dbReference type="ARBA" id="ARBA00023242"/>
    </source>
</evidence>
<dbReference type="EMBL" id="JACASF010000005">
    <property type="protein sequence ID" value="KAF6478414.1"/>
    <property type="molecule type" value="Genomic_DNA"/>
</dbReference>
<accession>A0A7J8I1B2</accession>